<dbReference type="EMBL" id="CM002288">
    <property type="protein sequence ID" value="ESW33409.1"/>
    <property type="molecule type" value="Genomic_DNA"/>
</dbReference>
<dbReference type="AlphaFoldDB" id="V7CTE2"/>
<organism evidence="1 2">
    <name type="scientific">Phaseolus vulgaris</name>
    <name type="common">Kidney bean</name>
    <name type="synonym">French bean</name>
    <dbReference type="NCBI Taxonomy" id="3885"/>
    <lineage>
        <taxon>Eukaryota</taxon>
        <taxon>Viridiplantae</taxon>
        <taxon>Streptophyta</taxon>
        <taxon>Embryophyta</taxon>
        <taxon>Tracheophyta</taxon>
        <taxon>Spermatophyta</taxon>
        <taxon>Magnoliopsida</taxon>
        <taxon>eudicotyledons</taxon>
        <taxon>Gunneridae</taxon>
        <taxon>Pentapetalae</taxon>
        <taxon>rosids</taxon>
        <taxon>fabids</taxon>
        <taxon>Fabales</taxon>
        <taxon>Fabaceae</taxon>
        <taxon>Papilionoideae</taxon>
        <taxon>50 kb inversion clade</taxon>
        <taxon>NPAAA clade</taxon>
        <taxon>indigoferoid/millettioid clade</taxon>
        <taxon>Phaseoleae</taxon>
        <taxon>Phaseolus</taxon>
    </lineage>
</organism>
<keyword evidence="2" id="KW-1185">Reference proteome</keyword>
<proteinExistence type="predicted"/>
<dbReference type="Gramene" id="ESW33409">
    <property type="protein sequence ID" value="ESW33409"/>
    <property type="gene ID" value="PHAVU_001G066800g"/>
</dbReference>
<dbReference type="Proteomes" id="UP000000226">
    <property type="component" value="Chromosome 1"/>
</dbReference>
<evidence type="ECO:0000313" key="1">
    <source>
        <dbReference type="EMBL" id="ESW33409.1"/>
    </source>
</evidence>
<name>V7CTE2_PHAVU</name>
<accession>V7CTE2</accession>
<gene>
    <name evidence="1" type="ORF">PHAVU_001G066800g</name>
</gene>
<reference evidence="2" key="1">
    <citation type="journal article" date="2014" name="Nat. Genet.">
        <title>A reference genome for common bean and genome-wide analysis of dual domestications.</title>
        <authorList>
            <person name="Schmutz J."/>
            <person name="McClean P.E."/>
            <person name="Mamidi S."/>
            <person name="Wu G.A."/>
            <person name="Cannon S.B."/>
            <person name="Grimwood J."/>
            <person name="Jenkins J."/>
            <person name="Shu S."/>
            <person name="Song Q."/>
            <person name="Chavarro C."/>
            <person name="Torres-Torres M."/>
            <person name="Geffroy V."/>
            <person name="Moghaddam S.M."/>
            <person name="Gao D."/>
            <person name="Abernathy B."/>
            <person name="Barry K."/>
            <person name="Blair M."/>
            <person name="Brick M.A."/>
            <person name="Chovatia M."/>
            <person name="Gepts P."/>
            <person name="Goodstein D.M."/>
            <person name="Gonzales M."/>
            <person name="Hellsten U."/>
            <person name="Hyten D.L."/>
            <person name="Jia G."/>
            <person name="Kelly J.D."/>
            <person name="Kudrna D."/>
            <person name="Lee R."/>
            <person name="Richard M.M."/>
            <person name="Miklas P.N."/>
            <person name="Osorno J.M."/>
            <person name="Rodrigues J."/>
            <person name="Thareau V."/>
            <person name="Urrea C.A."/>
            <person name="Wang M."/>
            <person name="Yu Y."/>
            <person name="Zhang M."/>
            <person name="Wing R.A."/>
            <person name="Cregan P.B."/>
            <person name="Rokhsar D.S."/>
            <person name="Jackson S.A."/>
        </authorList>
    </citation>
    <scope>NUCLEOTIDE SEQUENCE [LARGE SCALE GENOMIC DNA]</scope>
    <source>
        <strain evidence="2">cv. G19833</strain>
    </source>
</reference>
<protein>
    <submittedName>
        <fullName evidence="1">Uncharacterized protein</fullName>
    </submittedName>
</protein>
<evidence type="ECO:0000313" key="2">
    <source>
        <dbReference type="Proteomes" id="UP000000226"/>
    </source>
</evidence>
<sequence length="69" mass="8069">MSTHKPWTNDAVMEVLRCISRYTPPDAAARRTPQAPQQHPRLGPCHPPMKIMCFQFFFLLLSCFMEVQY</sequence>